<comment type="caution">
    <text evidence="2">The sequence shown here is derived from an EMBL/GenBank/DDBJ whole genome shotgun (WGS) entry which is preliminary data.</text>
</comment>
<gene>
    <name evidence="2" type="ORF">SDC9_52443</name>
</gene>
<protein>
    <recommendedName>
        <fullName evidence="1">DUF6487 domain-containing protein</fullName>
    </recommendedName>
</protein>
<dbReference type="EMBL" id="VSSQ01001202">
    <property type="protein sequence ID" value="MPM06147.1"/>
    <property type="molecule type" value="Genomic_DNA"/>
</dbReference>
<dbReference type="Pfam" id="PF20097">
    <property type="entry name" value="DUF6487"/>
    <property type="match status" value="1"/>
</dbReference>
<evidence type="ECO:0000313" key="2">
    <source>
        <dbReference type="EMBL" id="MPM06147.1"/>
    </source>
</evidence>
<reference evidence="2" key="1">
    <citation type="submission" date="2019-08" db="EMBL/GenBank/DDBJ databases">
        <authorList>
            <person name="Kucharzyk K."/>
            <person name="Murdoch R.W."/>
            <person name="Higgins S."/>
            <person name="Loffler F."/>
        </authorList>
    </citation>
    <scope>NUCLEOTIDE SEQUENCE</scope>
</reference>
<organism evidence="2">
    <name type="scientific">bioreactor metagenome</name>
    <dbReference type="NCBI Taxonomy" id="1076179"/>
    <lineage>
        <taxon>unclassified sequences</taxon>
        <taxon>metagenomes</taxon>
        <taxon>ecological metagenomes</taxon>
    </lineage>
</organism>
<feature type="domain" description="DUF6487" evidence="1">
    <location>
        <begin position="3"/>
        <end position="65"/>
    </location>
</feature>
<proteinExistence type="predicted"/>
<evidence type="ECO:0000259" key="1">
    <source>
        <dbReference type="Pfam" id="PF20097"/>
    </source>
</evidence>
<accession>A0A644WR52</accession>
<name>A0A644WR52_9ZZZZ</name>
<sequence>MKCPYCNQEMENGFVQSARDIFWGGKKHKLFFKPSNDNEFIIADGWNGCAISAYCCRDCEKIIINL</sequence>
<dbReference type="InterPro" id="IPR045504">
    <property type="entry name" value="DUF6487"/>
</dbReference>
<dbReference type="AlphaFoldDB" id="A0A644WR52"/>